<dbReference type="PANTHER" id="PTHR47186">
    <property type="entry name" value="LEUCINE-RICH REPEAT-CONTAINING PROTEIN 57"/>
    <property type="match status" value="1"/>
</dbReference>
<dbReference type="SUPFAM" id="SSF52058">
    <property type="entry name" value="L domain-like"/>
    <property type="match status" value="1"/>
</dbReference>
<gene>
    <name evidence="3" type="ORF">OLC1_LOCUS19197</name>
</gene>
<evidence type="ECO:0000256" key="1">
    <source>
        <dbReference type="ARBA" id="ARBA00022737"/>
    </source>
</evidence>
<accession>A0AAV1DVK4</accession>
<dbReference type="Pfam" id="PF23598">
    <property type="entry name" value="LRR_14"/>
    <property type="match status" value="1"/>
</dbReference>
<dbReference type="EMBL" id="OX459124">
    <property type="protein sequence ID" value="CAI9111911.1"/>
    <property type="molecule type" value="Genomic_DNA"/>
</dbReference>
<evidence type="ECO:0000259" key="2">
    <source>
        <dbReference type="Pfam" id="PF23598"/>
    </source>
</evidence>
<keyword evidence="1" id="KW-0677">Repeat</keyword>
<name>A0AAV1DVK4_OLDCO</name>
<dbReference type="InterPro" id="IPR055414">
    <property type="entry name" value="LRR_R13L4/SHOC2-like"/>
</dbReference>
<evidence type="ECO:0000313" key="4">
    <source>
        <dbReference type="Proteomes" id="UP001161247"/>
    </source>
</evidence>
<protein>
    <submittedName>
        <fullName evidence="3">OLC1v1012254C1</fullName>
    </submittedName>
</protein>
<sequence>MRFAKKVRRLVFHGFKSDTEVNAMCFKYLRSLIFIRSLEPLSKSQLSHMLCAGSKLLKLLDLEGTALEEIPEQVFKLFHLRTLNLKCTRLKMISKCIGCLKNLEFLDVSYTKVSKLPEEILKLKGLIHLNVFQCNPSTRFTFKEFKGPNNISKLSSLERLLCVGANETVIKEIGMLKKLKVLAITILRRGDEQHLWLSLGNLTHLRELHLQAANDDEVIDLNDTNITFGSSFRNLQVVFLKGRLERLPKLVSCLQGLISVSLVLSKLMDDPLESLQYLQNLRALLLDQAFQGEHLCFKFGFFLKLERLTLVSLHNLGWLRVEEGAMPNLGMLGIISLPSLQEFPWGVQHLTKLQHLYLELMSDEVTIELQNQDENCENYQKISHILQILIWDHEDGWCRHPQYWKTRKPRMNSRGNP</sequence>
<organism evidence="3 4">
    <name type="scientific">Oldenlandia corymbosa var. corymbosa</name>
    <dbReference type="NCBI Taxonomy" id="529605"/>
    <lineage>
        <taxon>Eukaryota</taxon>
        <taxon>Viridiplantae</taxon>
        <taxon>Streptophyta</taxon>
        <taxon>Embryophyta</taxon>
        <taxon>Tracheophyta</taxon>
        <taxon>Spermatophyta</taxon>
        <taxon>Magnoliopsida</taxon>
        <taxon>eudicotyledons</taxon>
        <taxon>Gunneridae</taxon>
        <taxon>Pentapetalae</taxon>
        <taxon>asterids</taxon>
        <taxon>lamiids</taxon>
        <taxon>Gentianales</taxon>
        <taxon>Rubiaceae</taxon>
        <taxon>Rubioideae</taxon>
        <taxon>Spermacoceae</taxon>
        <taxon>Hedyotis-Oldenlandia complex</taxon>
        <taxon>Oldenlandia</taxon>
    </lineage>
</organism>
<feature type="domain" description="Disease resistance R13L4/SHOC-2-like LRR" evidence="2">
    <location>
        <begin position="36"/>
        <end position="367"/>
    </location>
</feature>
<reference evidence="3" key="1">
    <citation type="submission" date="2023-03" db="EMBL/GenBank/DDBJ databases">
        <authorList>
            <person name="Julca I."/>
        </authorList>
    </citation>
    <scope>NUCLEOTIDE SEQUENCE</scope>
</reference>
<dbReference type="PANTHER" id="PTHR47186:SF3">
    <property type="entry name" value="OS09G0267800 PROTEIN"/>
    <property type="match status" value="1"/>
</dbReference>
<dbReference type="AlphaFoldDB" id="A0AAV1DVK4"/>
<proteinExistence type="predicted"/>
<evidence type="ECO:0000313" key="3">
    <source>
        <dbReference type="EMBL" id="CAI9111911.1"/>
    </source>
</evidence>
<keyword evidence="4" id="KW-1185">Reference proteome</keyword>
<dbReference type="InterPro" id="IPR032675">
    <property type="entry name" value="LRR_dom_sf"/>
</dbReference>
<dbReference type="Proteomes" id="UP001161247">
    <property type="component" value="Chromosome 7"/>
</dbReference>
<dbReference type="Gene3D" id="3.80.10.10">
    <property type="entry name" value="Ribonuclease Inhibitor"/>
    <property type="match status" value="2"/>
</dbReference>